<evidence type="ECO:0000313" key="4">
    <source>
        <dbReference type="Proteomes" id="UP000248764"/>
    </source>
</evidence>
<dbReference type="Gene3D" id="3.90.180.10">
    <property type="entry name" value="Medium-chain alcohol dehydrogenases, catalytic domain"/>
    <property type="match status" value="1"/>
</dbReference>
<dbReference type="InterPro" id="IPR051603">
    <property type="entry name" value="Zinc-ADH_QOR/CCCR"/>
</dbReference>
<sequence>MKAIVYDESGPADVLRLTERPVPVPGPGEVRIRVVVSAVNPTDWKTRSGGFGAAPGTEAVPNQDGAGVIDAVGEGVGGGDGGGSAGGVGGLAVGDRVWVTLAAYQRPDSGTAQEYTIVPAERVFVLPDGAGFDLGAAVGIPAATAHRALTVAEDGPARLGPGALAGRVVLVAGGAGGAG</sequence>
<protein>
    <submittedName>
        <fullName evidence="3">NADPH:quinone reductase</fullName>
    </submittedName>
</protein>
<dbReference type="EMBL" id="POTW01000135">
    <property type="protein sequence ID" value="PZF79496.1"/>
    <property type="molecule type" value="Genomic_DNA"/>
</dbReference>
<dbReference type="SUPFAM" id="SSF50129">
    <property type="entry name" value="GroES-like"/>
    <property type="match status" value="1"/>
</dbReference>
<dbReference type="InterPro" id="IPR011032">
    <property type="entry name" value="GroES-like_sf"/>
</dbReference>
<dbReference type="Proteomes" id="UP000248764">
    <property type="component" value="Unassembled WGS sequence"/>
</dbReference>
<comment type="caution">
    <text evidence="3">The sequence shown here is derived from an EMBL/GenBank/DDBJ whole genome shotgun (WGS) entry which is preliminary data.</text>
</comment>
<keyword evidence="4" id="KW-1185">Reference proteome</keyword>
<evidence type="ECO:0000313" key="3">
    <source>
        <dbReference type="EMBL" id="PZF79496.1"/>
    </source>
</evidence>
<gene>
    <name evidence="3" type="ORF">C1I92_30955</name>
</gene>
<evidence type="ECO:0000259" key="2">
    <source>
        <dbReference type="Pfam" id="PF08240"/>
    </source>
</evidence>
<evidence type="ECO:0000256" key="1">
    <source>
        <dbReference type="ARBA" id="ARBA00022857"/>
    </source>
</evidence>
<keyword evidence="1" id="KW-0521">NADP</keyword>
<name>A0A2W2C145_9ACTN</name>
<feature type="domain" description="Alcohol dehydrogenase-like N-terminal" evidence="2">
    <location>
        <begin position="26"/>
        <end position="128"/>
    </location>
</feature>
<feature type="non-terminal residue" evidence="3">
    <location>
        <position position="179"/>
    </location>
</feature>
<reference evidence="3 4" key="1">
    <citation type="submission" date="2018-01" db="EMBL/GenBank/DDBJ databases">
        <title>Draft genome sequence of Jiangella sp. GTF31.</title>
        <authorList>
            <person name="Sahin N."/>
            <person name="Ay H."/>
            <person name="Saygin H."/>
        </authorList>
    </citation>
    <scope>NUCLEOTIDE SEQUENCE [LARGE SCALE GENOMIC DNA]</scope>
    <source>
        <strain evidence="3 4">GTF31</strain>
    </source>
</reference>
<dbReference type="AlphaFoldDB" id="A0A2W2C145"/>
<dbReference type="Pfam" id="PF08240">
    <property type="entry name" value="ADH_N"/>
    <property type="match status" value="1"/>
</dbReference>
<dbReference type="PANTHER" id="PTHR44154">
    <property type="entry name" value="QUINONE OXIDOREDUCTASE"/>
    <property type="match status" value="1"/>
</dbReference>
<organism evidence="3 4">
    <name type="scientific">Jiangella anatolica</name>
    <dbReference type="NCBI Taxonomy" id="2670374"/>
    <lineage>
        <taxon>Bacteria</taxon>
        <taxon>Bacillati</taxon>
        <taxon>Actinomycetota</taxon>
        <taxon>Actinomycetes</taxon>
        <taxon>Jiangellales</taxon>
        <taxon>Jiangellaceae</taxon>
        <taxon>Jiangella</taxon>
    </lineage>
</organism>
<accession>A0A2W2C145</accession>
<dbReference type="InterPro" id="IPR013154">
    <property type="entry name" value="ADH-like_N"/>
</dbReference>
<dbReference type="PANTHER" id="PTHR44154:SF1">
    <property type="entry name" value="QUINONE OXIDOREDUCTASE"/>
    <property type="match status" value="1"/>
</dbReference>
<proteinExistence type="predicted"/>